<comment type="caution">
    <text evidence="1">The sequence shown here is derived from an EMBL/GenBank/DDBJ whole genome shotgun (WGS) entry which is preliminary data.</text>
</comment>
<dbReference type="Proteomes" id="UP000288805">
    <property type="component" value="Unassembled WGS sequence"/>
</dbReference>
<dbReference type="AlphaFoldDB" id="A0A438G0E3"/>
<name>A0A438G0E3_VITVI</name>
<dbReference type="EMBL" id="QGNW01000687">
    <property type="protein sequence ID" value="RVW65605.1"/>
    <property type="molecule type" value="Genomic_DNA"/>
</dbReference>
<accession>A0A438G0E3</accession>
<reference evidence="1 2" key="1">
    <citation type="journal article" date="2018" name="PLoS Genet.">
        <title>Population sequencing reveals clonal diversity and ancestral inbreeding in the grapevine cultivar Chardonnay.</title>
        <authorList>
            <person name="Roach M.J."/>
            <person name="Johnson D.L."/>
            <person name="Bohlmann J."/>
            <person name="van Vuuren H.J."/>
            <person name="Jones S.J."/>
            <person name="Pretorius I.S."/>
            <person name="Schmidt S.A."/>
            <person name="Borneman A.R."/>
        </authorList>
    </citation>
    <scope>NUCLEOTIDE SEQUENCE [LARGE SCALE GENOMIC DNA]</scope>
    <source>
        <strain evidence="2">cv. Chardonnay</strain>
        <tissue evidence="1">Leaf</tissue>
    </source>
</reference>
<organism evidence="1 2">
    <name type="scientific">Vitis vinifera</name>
    <name type="common">Grape</name>
    <dbReference type="NCBI Taxonomy" id="29760"/>
    <lineage>
        <taxon>Eukaryota</taxon>
        <taxon>Viridiplantae</taxon>
        <taxon>Streptophyta</taxon>
        <taxon>Embryophyta</taxon>
        <taxon>Tracheophyta</taxon>
        <taxon>Spermatophyta</taxon>
        <taxon>Magnoliopsida</taxon>
        <taxon>eudicotyledons</taxon>
        <taxon>Gunneridae</taxon>
        <taxon>Pentapetalae</taxon>
        <taxon>rosids</taxon>
        <taxon>Vitales</taxon>
        <taxon>Vitaceae</taxon>
        <taxon>Viteae</taxon>
        <taxon>Vitis</taxon>
    </lineage>
</organism>
<protein>
    <submittedName>
        <fullName evidence="1">Uncharacterized protein</fullName>
    </submittedName>
</protein>
<gene>
    <name evidence="1" type="ORF">CK203_033137</name>
</gene>
<sequence>MVIWIFIKANSIGPHQLSIHDLKIFSHYKGQVTDMDGDALGEDNFIIPNSYFPK</sequence>
<evidence type="ECO:0000313" key="1">
    <source>
        <dbReference type="EMBL" id="RVW65605.1"/>
    </source>
</evidence>
<proteinExistence type="predicted"/>
<evidence type="ECO:0000313" key="2">
    <source>
        <dbReference type="Proteomes" id="UP000288805"/>
    </source>
</evidence>